<reference evidence="2" key="1">
    <citation type="submission" date="2020-01" db="EMBL/GenBank/DDBJ databases">
        <authorList>
            <person name="Meier V. D."/>
            <person name="Meier V D."/>
        </authorList>
    </citation>
    <scope>NUCLEOTIDE SEQUENCE</scope>
    <source>
        <strain evidence="2">HLG_WM_MAG_10</strain>
    </source>
</reference>
<proteinExistence type="inferred from homology"/>
<dbReference type="EMBL" id="CACVAQ010000451">
    <property type="protein sequence ID" value="CAA6828984.1"/>
    <property type="molecule type" value="Genomic_DNA"/>
</dbReference>
<dbReference type="PANTHER" id="PTHR30283:SF4">
    <property type="entry name" value="PEROXIDE STRESS RESISTANCE PROTEIN YAAA"/>
    <property type="match status" value="1"/>
</dbReference>
<sequence>MLLLLSPAKTLNFDPTSIKTHTQPQFLAQSEALVNTLKEYSSKEIQDLMGVSEKIASLNVARYQDFSLPFDPSNAKQAILAFKGDVYQGLSVEDFDQAELNFAQQHIGILSGLYGLLRPLDLMQAYRLEMGTKLKVDEHKNLYEFWDDSITKQINATGAKDIINLASNEYFKSVKKDALQGNLWTVDFKENKNGTYKIVAFYAKKARGMMCNYVVKNRIEKPEEMKAFGRNDYQFNEELSSERHYVFTR</sequence>
<name>A0A6S6UGM0_9BACT</name>
<dbReference type="NCBIfam" id="NF002542">
    <property type="entry name" value="PRK02101.1-3"/>
    <property type="match status" value="1"/>
</dbReference>
<dbReference type="AlphaFoldDB" id="A0A6S6UGM0"/>
<accession>A0A6S6UGM0</accession>
<dbReference type="NCBIfam" id="NF002543">
    <property type="entry name" value="PRK02101.1-4"/>
    <property type="match status" value="1"/>
</dbReference>
<organism evidence="2">
    <name type="scientific">uncultured Aureispira sp</name>
    <dbReference type="NCBI Taxonomy" id="1331704"/>
    <lineage>
        <taxon>Bacteria</taxon>
        <taxon>Pseudomonadati</taxon>
        <taxon>Bacteroidota</taxon>
        <taxon>Saprospiria</taxon>
        <taxon>Saprospirales</taxon>
        <taxon>Saprospiraceae</taxon>
        <taxon>Aureispira</taxon>
        <taxon>environmental samples</taxon>
    </lineage>
</organism>
<comment type="similarity">
    <text evidence="1">Belongs to the UPF0246 family.</text>
</comment>
<gene>
    <name evidence="2" type="ORF">HELGO_WM57219</name>
</gene>
<dbReference type="GO" id="GO:0033194">
    <property type="term" value="P:response to hydroperoxide"/>
    <property type="evidence" value="ECO:0007669"/>
    <property type="project" value="TreeGrafter"/>
</dbReference>
<evidence type="ECO:0000313" key="2">
    <source>
        <dbReference type="EMBL" id="CAA6828984.1"/>
    </source>
</evidence>
<protein>
    <recommendedName>
        <fullName evidence="1">UPF0246 protein HELGO_WM57219</fullName>
    </recommendedName>
</protein>
<dbReference type="GO" id="GO:0005829">
    <property type="term" value="C:cytosol"/>
    <property type="evidence" value="ECO:0007669"/>
    <property type="project" value="TreeGrafter"/>
</dbReference>
<dbReference type="InterPro" id="IPR005583">
    <property type="entry name" value="YaaA"/>
</dbReference>
<evidence type="ECO:0000256" key="1">
    <source>
        <dbReference type="HAMAP-Rule" id="MF_00652"/>
    </source>
</evidence>
<dbReference type="HAMAP" id="MF_00652">
    <property type="entry name" value="UPF0246"/>
    <property type="match status" value="1"/>
</dbReference>
<dbReference type="PANTHER" id="PTHR30283">
    <property type="entry name" value="PEROXIDE STRESS RESPONSE PROTEIN YAAA"/>
    <property type="match status" value="1"/>
</dbReference>
<dbReference type="Pfam" id="PF03883">
    <property type="entry name" value="H2O2_YaaD"/>
    <property type="match status" value="1"/>
</dbReference>